<comment type="caution">
    <text evidence="2">The sequence shown here is derived from an EMBL/GenBank/DDBJ whole genome shotgun (WGS) entry which is preliminary data.</text>
</comment>
<dbReference type="OrthoDB" id="19657at2759"/>
<keyword evidence="3" id="KW-1185">Reference proteome</keyword>
<dbReference type="Proteomes" id="UP000298327">
    <property type="component" value="Unassembled WGS sequence"/>
</dbReference>
<evidence type="ECO:0000256" key="1">
    <source>
        <dbReference type="SAM" id="MobiDB-lite"/>
    </source>
</evidence>
<evidence type="ECO:0000313" key="3">
    <source>
        <dbReference type="Proteomes" id="UP000298327"/>
    </source>
</evidence>
<dbReference type="EMBL" id="SEOQ01000572">
    <property type="protein sequence ID" value="TFY60274.1"/>
    <property type="molecule type" value="Genomic_DNA"/>
</dbReference>
<proteinExistence type="predicted"/>
<organism evidence="2 3">
    <name type="scientific">Dentipellis fragilis</name>
    <dbReference type="NCBI Taxonomy" id="205917"/>
    <lineage>
        <taxon>Eukaryota</taxon>
        <taxon>Fungi</taxon>
        <taxon>Dikarya</taxon>
        <taxon>Basidiomycota</taxon>
        <taxon>Agaricomycotina</taxon>
        <taxon>Agaricomycetes</taxon>
        <taxon>Russulales</taxon>
        <taxon>Hericiaceae</taxon>
        <taxon>Dentipellis</taxon>
    </lineage>
</organism>
<dbReference type="InterPro" id="IPR029058">
    <property type="entry name" value="AB_hydrolase_fold"/>
</dbReference>
<gene>
    <name evidence="2" type="ORF">EVG20_g7478</name>
</gene>
<evidence type="ECO:0000313" key="2">
    <source>
        <dbReference type="EMBL" id="TFY60274.1"/>
    </source>
</evidence>
<name>A0A4Y9YCL8_9AGAM</name>
<evidence type="ECO:0008006" key="4">
    <source>
        <dbReference type="Google" id="ProtNLM"/>
    </source>
</evidence>
<accession>A0A4Y9YCL8</accession>
<dbReference type="AlphaFoldDB" id="A0A4Y9YCL8"/>
<dbReference type="Gene3D" id="3.40.50.1820">
    <property type="entry name" value="alpha/beta hydrolase"/>
    <property type="match status" value="1"/>
</dbReference>
<feature type="region of interest" description="Disordered" evidence="1">
    <location>
        <begin position="403"/>
        <end position="440"/>
    </location>
</feature>
<dbReference type="SUPFAM" id="SSF53474">
    <property type="entry name" value="alpha/beta-Hydrolases"/>
    <property type="match status" value="1"/>
</dbReference>
<reference evidence="2 3" key="1">
    <citation type="submission" date="2019-02" db="EMBL/GenBank/DDBJ databases">
        <title>Genome sequencing of the rare red list fungi Dentipellis fragilis.</title>
        <authorList>
            <person name="Buettner E."/>
            <person name="Kellner H."/>
        </authorList>
    </citation>
    <scope>NUCLEOTIDE SEQUENCE [LARGE SCALE GENOMIC DNA]</scope>
    <source>
        <strain evidence="2 3">DSM 105465</strain>
    </source>
</reference>
<sequence>MPYIDLVYAKDDYASLWYTTNSPTGAVSSFDPDKPTVILLHPIFLDSTWLDNQFDDPRINACYNLIAFDARCAGKTISRPSGKHDHWTDCADLAFACMTLWLPPAHIWASESFATNTALRFAMLFPEMCLSITMLTVPTPTELKIYFAPFDDILNRWVYSEDLDTIEHTLNEICTFLLGLDVHPDLLDDLISYLEMRYPPFQRSRIGEMANTIMNRTPLTARELATVTAPCLLIHGEGNQIHPLEYAERMKAELVNAKGGARLFILKGCEGYLNVVPSIASLANQVFSKFLARLPHADSELLPPEESIPDRMQRALEQLAELAGNPSIADRNPLSSMSFSRVEPEVKQLQESAIRLFASGQHKAFSPLGADGVRCASTQSGSTITGSWATAKATPIPVRNNRAPAYRQRPKPDWAAPARTDSKLGTAARDSMDVAGPGARDAAYEPASTELMHDGAMRRSALSVNPASVERFVVKGNVSRVAMSALPGSGAVSKMLLRSGSGS</sequence>
<protein>
    <recommendedName>
        <fullName evidence="4">AB hydrolase-1 domain-containing protein</fullName>
    </recommendedName>
</protein>